<dbReference type="Gene3D" id="3.50.50.60">
    <property type="entry name" value="FAD/NAD(P)-binding domain"/>
    <property type="match status" value="1"/>
</dbReference>
<dbReference type="InterPro" id="IPR036188">
    <property type="entry name" value="FAD/NAD-bd_sf"/>
</dbReference>
<protein>
    <submittedName>
        <fullName evidence="2">FAD binding domain-containing protein</fullName>
    </submittedName>
</protein>
<sequence>MPSWTKGRVALAGDAAYCASPAAGIGGSLAVQGAAALAEALEKHGENFEAVFAEYNKNLRPFIEAVQAEAELNVREHFILRTDEAIRRRNVEGF</sequence>
<keyword evidence="3" id="KW-1185">Reference proteome</keyword>
<evidence type="ECO:0000313" key="3">
    <source>
        <dbReference type="Proteomes" id="UP000190367"/>
    </source>
</evidence>
<feature type="domain" description="FAD-binding" evidence="1">
    <location>
        <begin position="3"/>
        <end position="67"/>
    </location>
</feature>
<dbReference type="PRINTS" id="PR00420">
    <property type="entry name" value="RNGMNOXGNASE"/>
</dbReference>
<dbReference type="STRING" id="634771.SAMN04488128_105486"/>
<reference evidence="3" key="1">
    <citation type="submission" date="2017-02" db="EMBL/GenBank/DDBJ databases">
        <authorList>
            <person name="Varghese N."/>
            <person name="Submissions S."/>
        </authorList>
    </citation>
    <scope>NUCLEOTIDE SEQUENCE [LARGE SCALE GENOMIC DNA]</scope>
    <source>
        <strain evidence="3">DSM 22224</strain>
    </source>
</reference>
<dbReference type="InterPro" id="IPR002938">
    <property type="entry name" value="FAD-bd"/>
</dbReference>
<accession>A0A1T4TMW4</accession>
<proteinExistence type="predicted"/>
<gene>
    <name evidence="2" type="ORF">SAMN04488128_105486</name>
</gene>
<dbReference type="RefSeq" id="WP_078672282.1">
    <property type="nucleotide sequence ID" value="NZ_FUWZ01000005.1"/>
</dbReference>
<evidence type="ECO:0000259" key="1">
    <source>
        <dbReference type="Pfam" id="PF01494"/>
    </source>
</evidence>
<name>A0A1T4TMW4_9BACT</name>
<dbReference type="AlphaFoldDB" id="A0A1T4TMW4"/>
<dbReference type="EMBL" id="FUWZ01000005">
    <property type="protein sequence ID" value="SKA41641.1"/>
    <property type="molecule type" value="Genomic_DNA"/>
</dbReference>
<evidence type="ECO:0000313" key="2">
    <source>
        <dbReference type="EMBL" id="SKA41641.1"/>
    </source>
</evidence>
<organism evidence="2 3">
    <name type="scientific">Chitinophaga eiseniae</name>
    <dbReference type="NCBI Taxonomy" id="634771"/>
    <lineage>
        <taxon>Bacteria</taxon>
        <taxon>Pseudomonadati</taxon>
        <taxon>Bacteroidota</taxon>
        <taxon>Chitinophagia</taxon>
        <taxon>Chitinophagales</taxon>
        <taxon>Chitinophagaceae</taxon>
        <taxon>Chitinophaga</taxon>
    </lineage>
</organism>
<dbReference type="PANTHER" id="PTHR46865">
    <property type="entry name" value="OXIDOREDUCTASE-RELATED"/>
    <property type="match status" value="1"/>
</dbReference>
<dbReference type="Proteomes" id="UP000190367">
    <property type="component" value="Unassembled WGS sequence"/>
</dbReference>
<dbReference type="GO" id="GO:0071949">
    <property type="term" value="F:FAD binding"/>
    <property type="evidence" value="ECO:0007669"/>
    <property type="project" value="InterPro"/>
</dbReference>
<dbReference type="Pfam" id="PF01494">
    <property type="entry name" value="FAD_binding_3"/>
    <property type="match status" value="1"/>
</dbReference>
<dbReference type="InterPro" id="IPR051704">
    <property type="entry name" value="FAD_aromatic-hydroxylase"/>
</dbReference>
<dbReference type="SUPFAM" id="SSF51905">
    <property type="entry name" value="FAD/NAD(P)-binding domain"/>
    <property type="match status" value="1"/>
</dbReference>